<dbReference type="RefSeq" id="WP_058305352.1">
    <property type="nucleotide sequence ID" value="NZ_CABKVG010000006.1"/>
</dbReference>
<name>A0ABY4EBT8_9NEIS</name>
<evidence type="ECO:0000313" key="1">
    <source>
        <dbReference type="EMBL" id="UOO90867.1"/>
    </source>
</evidence>
<evidence type="ECO:0000313" key="2">
    <source>
        <dbReference type="Proteomes" id="UP000832011"/>
    </source>
</evidence>
<gene>
    <name evidence="1" type="ORF">LVJ82_07870</name>
</gene>
<dbReference type="EMBL" id="CP091511">
    <property type="protein sequence ID" value="UOO90867.1"/>
    <property type="molecule type" value="Genomic_DNA"/>
</dbReference>
<keyword evidence="2" id="KW-1185">Reference proteome</keyword>
<proteinExistence type="predicted"/>
<organism evidence="1 2">
    <name type="scientific">Vitreoscilla massiliensis</name>
    <dbReference type="NCBI Taxonomy" id="1689272"/>
    <lineage>
        <taxon>Bacteria</taxon>
        <taxon>Pseudomonadati</taxon>
        <taxon>Pseudomonadota</taxon>
        <taxon>Betaproteobacteria</taxon>
        <taxon>Neisseriales</taxon>
        <taxon>Neisseriaceae</taxon>
        <taxon>Vitreoscilla</taxon>
    </lineage>
</organism>
<reference evidence="1 2" key="1">
    <citation type="journal article" date="2022" name="Res Sq">
        <title>Evolution of multicellular longitudinally dividing oral cavity symbionts (Neisseriaceae).</title>
        <authorList>
            <person name="Nyongesa S."/>
            <person name="Weber P."/>
            <person name="Bernet E."/>
            <person name="Pullido F."/>
            <person name="Nieckarz M."/>
            <person name="Delaby M."/>
            <person name="Nieves C."/>
            <person name="Viehboeck T."/>
            <person name="Krause N."/>
            <person name="Rivera-Millot A."/>
            <person name="Nakamura A."/>
            <person name="Vischer N."/>
            <person name="VanNieuwenhze M."/>
            <person name="Brun Y."/>
            <person name="Cava F."/>
            <person name="Bulgheresi S."/>
            <person name="Veyrier F."/>
        </authorList>
    </citation>
    <scope>NUCLEOTIDE SEQUENCE [LARGE SCALE GENOMIC DNA]</scope>
    <source>
        <strain evidence="1 2">SN4</strain>
    </source>
</reference>
<sequence length="931" mass="107049">MNTLKLILGLGGLAEPNQATMATAHTLSDSHTIWLNSPHPHDAATSHPNHLYTHIDFPAFDGAALQANARERGMNIPLFTPTVCATSRRVARWYFWQHQALLWSACDEVIAKRPVNTLVQFMLLIDAGDHLASSLYVDCLYQIRQRYPQVSCHLVLLMPHPEHEDVLLKARAGALMAELNALGQRTWQPSDLHTKQAYVLSQPLWDSAHVHGLPQYPEISTDYYQLLAHVQALIAPKSSEHPLQAAWQDEQNKRHSKPKEPRLPRMVSSMQVSLQLNMGRLHLALQQHVQAHLLQALADAEHQAPTATLDVVAQAWALDEQALLLNVASGDGNTPAPEPIVKEWQKRGDFFIQQARPHDGAWDEQMRNLHANFQKVYEKHFRGMGAELYYSLSQTRMENWVAQHMLKVEHTMWSQCLSGKVSVAVLLNHFADIHSHYRQLQEHYEIEQRRLVQAIDERRKHWHTIMQSWEAAPKRDRAKLQQEYHLNFMNQLLVEWFTWQCEYKAVSFALYFIQSLLPEYQHIQASLQHITAMWQKAATKQQQLAHGTWVEQQQQWLQQVGVENSHQYLLQPDASMLQDLLQTWQTQAPTWLHEVTSTWMRRLGNFATFEQWQLWLQQGQWQSLTARIAQDCSRQLIQEQCTPAFLQAAFAKRVAILSNMQWQQLCKHATDTLSRLYQRNIQPLGKVLSEFSAQQACVTVLYPAALETSEAVTQLLEAATQRSPAPVQGRLSTCAERIEILLTSTCYLPEWYGHAALSAAYRSCTQEDKSLWYWHVDGEIPVLREALFVAEARNRDLIRQQLLLAQVFNHLYFCKDHYNLNLADGESDISIAANHLAELVERIPLTLVRKVLLRNRALRDGQNMPALKYMHKQLDMILADFRQHILPAGVDLADADWKDAGRYVVWVRAVQHIKQYWLPQTAKETAVSASS</sequence>
<protein>
    <submittedName>
        <fullName evidence="1">Uncharacterized protein</fullName>
    </submittedName>
</protein>
<accession>A0ABY4EBT8</accession>
<dbReference type="Proteomes" id="UP000832011">
    <property type="component" value="Chromosome"/>
</dbReference>